<evidence type="ECO:0000313" key="4">
    <source>
        <dbReference type="Proteomes" id="UP001460888"/>
    </source>
</evidence>
<evidence type="ECO:0000259" key="2">
    <source>
        <dbReference type="Pfam" id="PF01205"/>
    </source>
</evidence>
<dbReference type="InterPro" id="IPR036956">
    <property type="entry name" value="Impact_N_sf"/>
</dbReference>
<sequence length="156" mass="16784">MRYSMPAASVDTPHTATIEIQKSRFIGWCAAIDSVDDAERLIALAREHYPDASHYCSAYIAGAPGEDRAIGFSDDGEPGGTAGQPMYRVLEGSGLGRIACVVIRYFGGTKLGTGGLARAYGQTVSELLTELPTRQHVPRRRLALNLTFADEQPARA</sequence>
<dbReference type="RefSeq" id="WP_353110712.1">
    <property type="nucleotide sequence ID" value="NZ_APND01000002.1"/>
</dbReference>
<dbReference type="InterPro" id="IPR020568">
    <property type="entry name" value="Ribosomal_Su5_D2-typ_SF"/>
</dbReference>
<dbReference type="Proteomes" id="UP001460888">
    <property type="component" value="Unassembled WGS sequence"/>
</dbReference>
<dbReference type="PANTHER" id="PTHR16301:SF20">
    <property type="entry name" value="IMPACT FAMILY MEMBER YIGZ"/>
    <property type="match status" value="1"/>
</dbReference>
<accession>A0ABV2AZZ8</accession>
<organism evidence="3 4">
    <name type="scientific">Salinisphaera dokdonensis CL-ES53</name>
    <dbReference type="NCBI Taxonomy" id="1304272"/>
    <lineage>
        <taxon>Bacteria</taxon>
        <taxon>Pseudomonadati</taxon>
        <taxon>Pseudomonadota</taxon>
        <taxon>Gammaproteobacteria</taxon>
        <taxon>Salinisphaerales</taxon>
        <taxon>Salinisphaeraceae</taxon>
        <taxon>Salinisphaera</taxon>
    </lineage>
</organism>
<dbReference type="InterPro" id="IPR001498">
    <property type="entry name" value="Impact_N"/>
</dbReference>
<proteinExistence type="inferred from homology"/>
<evidence type="ECO:0000256" key="1">
    <source>
        <dbReference type="ARBA" id="ARBA00007665"/>
    </source>
</evidence>
<name>A0ABV2AZZ8_9GAMM</name>
<feature type="domain" description="Impact N-terminal" evidence="2">
    <location>
        <begin position="21"/>
        <end position="128"/>
    </location>
</feature>
<protein>
    <recommendedName>
        <fullName evidence="2">Impact N-terminal domain-containing protein</fullName>
    </recommendedName>
</protein>
<dbReference type="SUPFAM" id="SSF54211">
    <property type="entry name" value="Ribosomal protein S5 domain 2-like"/>
    <property type="match status" value="1"/>
</dbReference>
<dbReference type="EMBL" id="APND01000002">
    <property type="protein sequence ID" value="MES1929221.1"/>
    <property type="molecule type" value="Genomic_DNA"/>
</dbReference>
<gene>
    <name evidence="3" type="ORF">SADO_08192</name>
</gene>
<dbReference type="InterPro" id="IPR023582">
    <property type="entry name" value="Impact"/>
</dbReference>
<dbReference type="PANTHER" id="PTHR16301">
    <property type="entry name" value="IMPACT-RELATED"/>
    <property type="match status" value="1"/>
</dbReference>
<keyword evidence="4" id="KW-1185">Reference proteome</keyword>
<evidence type="ECO:0000313" key="3">
    <source>
        <dbReference type="EMBL" id="MES1929221.1"/>
    </source>
</evidence>
<comment type="caution">
    <text evidence="3">The sequence shown here is derived from an EMBL/GenBank/DDBJ whole genome shotgun (WGS) entry which is preliminary data.</text>
</comment>
<dbReference type="Gene3D" id="3.30.230.30">
    <property type="entry name" value="Impact, N-terminal domain"/>
    <property type="match status" value="1"/>
</dbReference>
<dbReference type="Pfam" id="PF01205">
    <property type="entry name" value="Impact_N"/>
    <property type="match status" value="1"/>
</dbReference>
<reference evidence="3 4" key="1">
    <citation type="submission" date="2013-03" db="EMBL/GenBank/DDBJ databases">
        <title>Salinisphaera dokdonensis CL-ES53 Genome Sequencing.</title>
        <authorList>
            <person name="Li C."/>
            <person name="Lai Q."/>
            <person name="Shao Z."/>
        </authorList>
    </citation>
    <scope>NUCLEOTIDE SEQUENCE [LARGE SCALE GENOMIC DNA]</scope>
    <source>
        <strain evidence="3 4">CL-ES53</strain>
    </source>
</reference>
<comment type="similarity">
    <text evidence="1">Belongs to the IMPACT family.</text>
</comment>